<evidence type="ECO:0000313" key="2">
    <source>
        <dbReference type="EnsemblMetazoa" id="CLYHEMP018700.1"/>
    </source>
</evidence>
<keyword evidence="3" id="KW-1185">Reference proteome</keyword>
<reference evidence="2" key="1">
    <citation type="submission" date="2021-01" db="UniProtKB">
        <authorList>
            <consortium name="EnsemblMetazoa"/>
        </authorList>
    </citation>
    <scope>IDENTIFICATION</scope>
</reference>
<dbReference type="Proteomes" id="UP000594262">
    <property type="component" value="Unplaced"/>
</dbReference>
<dbReference type="SUPFAM" id="SSF56219">
    <property type="entry name" value="DNase I-like"/>
    <property type="match status" value="1"/>
</dbReference>
<dbReference type="EnsemblMetazoa" id="CLYHEMT018700.1">
    <property type="protein sequence ID" value="CLYHEMP018700.1"/>
    <property type="gene ID" value="CLYHEMG018700"/>
</dbReference>
<dbReference type="InterPro" id="IPR005135">
    <property type="entry name" value="Endo/exonuclease/phosphatase"/>
</dbReference>
<evidence type="ECO:0000259" key="1">
    <source>
        <dbReference type="Pfam" id="PF03372"/>
    </source>
</evidence>
<dbReference type="AlphaFoldDB" id="A0A7M5X6N4"/>
<accession>A0A7M5X6N4</accession>
<protein>
    <recommendedName>
        <fullName evidence="1">Endonuclease/exonuclease/phosphatase domain-containing protein</fullName>
    </recommendedName>
</protein>
<dbReference type="Gene3D" id="3.60.10.10">
    <property type="entry name" value="Endonuclease/exonuclease/phosphatase"/>
    <property type="match status" value="1"/>
</dbReference>
<organism evidence="2 3">
    <name type="scientific">Clytia hemisphaerica</name>
    <dbReference type="NCBI Taxonomy" id="252671"/>
    <lineage>
        <taxon>Eukaryota</taxon>
        <taxon>Metazoa</taxon>
        <taxon>Cnidaria</taxon>
        <taxon>Hydrozoa</taxon>
        <taxon>Hydroidolina</taxon>
        <taxon>Leptothecata</taxon>
        <taxon>Obeliida</taxon>
        <taxon>Clytiidae</taxon>
        <taxon>Clytia</taxon>
    </lineage>
</organism>
<dbReference type="Pfam" id="PF03372">
    <property type="entry name" value="Exo_endo_phos"/>
    <property type="match status" value="1"/>
</dbReference>
<evidence type="ECO:0000313" key="3">
    <source>
        <dbReference type="Proteomes" id="UP000594262"/>
    </source>
</evidence>
<dbReference type="InterPro" id="IPR036691">
    <property type="entry name" value="Endo/exonu/phosph_ase_sf"/>
</dbReference>
<dbReference type="GO" id="GO:0003824">
    <property type="term" value="F:catalytic activity"/>
    <property type="evidence" value="ECO:0007669"/>
    <property type="project" value="InterPro"/>
</dbReference>
<sequence>MANSDMAGFRVFTINMACAADPNQESNKSRRSAISALIHEQDPDIILLQNVNRRRDVEFIDFMLAKVWRHYNYYMKRVRSSTAIMAKANLFAVDKVKFSDLNIIGTAEQKDMIQNHLSLVRLTHKASKNFMFVGSWSCPVHIGMTDEKKKRISSLLISMMRREAVGAFWVIGGDFNIAYDQSSIRMAQKTGDEFFNLVEDTGRVACSEDNSDNYFVFSGKSAHRRMTLKTVETPKCNVEKQQKALNCYPLIGLVTITWAAASPRHSLPSPTQQQQIFM</sequence>
<proteinExistence type="predicted"/>
<feature type="domain" description="Endonuclease/exonuclease/phosphatase" evidence="1">
    <location>
        <begin position="15"/>
        <end position="194"/>
    </location>
</feature>
<name>A0A7M5X6N4_9CNID</name>